<dbReference type="STRING" id="763407.A0A167LCQ4"/>
<dbReference type="Pfam" id="PF07690">
    <property type="entry name" value="MFS_1"/>
    <property type="match status" value="1"/>
</dbReference>
<dbReference type="InterPro" id="IPR011701">
    <property type="entry name" value="MFS"/>
</dbReference>
<dbReference type="VEuPathDB" id="FungiDB:PHYBLDRAFT_148715"/>
<reference evidence="9" key="1">
    <citation type="submission" date="2015-06" db="EMBL/GenBank/DDBJ databases">
        <title>Expansion of signal transduction pathways in fungi by whole-genome duplication.</title>
        <authorList>
            <consortium name="DOE Joint Genome Institute"/>
            <person name="Corrochano L.M."/>
            <person name="Kuo A."/>
            <person name="Marcet-Houben M."/>
            <person name="Polaino S."/>
            <person name="Salamov A."/>
            <person name="Villalobos J.M."/>
            <person name="Alvarez M.I."/>
            <person name="Avalos J."/>
            <person name="Benito E.P."/>
            <person name="Benoit I."/>
            <person name="Burger G."/>
            <person name="Camino L.P."/>
            <person name="Canovas D."/>
            <person name="Cerda-Olmedo E."/>
            <person name="Cheng J.-F."/>
            <person name="Dominguez A."/>
            <person name="Elias M."/>
            <person name="Eslava A.P."/>
            <person name="Glaser F."/>
            <person name="Grimwood J."/>
            <person name="Gutierrez G."/>
            <person name="Heitman J."/>
            <person name="Henrissat B."/>
            <person name="Iturriaga E.A."/>
            <person name="Lang B.F."/>
            <person name="Lavin J.L."/>
            <person name="Lee S."/>
            <person name="Li W."/>
            <person name="Lindquist E."/>
            <person name="Lopez-Garcia S."/>
            <person name="Luque E.M."/>
            <person name="Marcos A.T."/>
            <person name="Martin J."/>
            <person name="McCluskey K."/>
            <person name="Medina H.R."/>
            <person name="Miralles-Duran A."/>
            <person name="Miyazaki A."/>
            <person name="Munoz-Torres E."/>
            <person name="Oguiza J.A."/>
            <person name="Ohm R."/>
            <person name="Olmedo M."/>
            <person name="Orejas M."/>
            <person name="Ortiz-Castellanos L."/>
            <person name="Pisabarro A.G."/>
            <person name="Rodriguez-Romero J."/>
            <person name="Ruiz-Herrera J."/>
            <person name="Ruiz-Vazquez R."/>
            <person name="Sanz C."/>
            <person name="Schackwitz W."/>
            <person name="Schmutz J."/>
            <person name="Shahriari M."/>
            <person name="Shelest E."/>
            <person name="Silva-Franco F."/>
            <person name="Soanes D."/>
            <person name="Syed K."/>
            <person name="Tagua V.G."/>
            <person name="Talbot N.J."/>
            <person name="Thon M."/>
            <person name="De vries R.P."/>
            <person name="Wiebenga A."/>
            <person name="Yadav J.S."/>
            <person name="Braun E.L."/>
            <person name="Baker S."/>
            <person name="Garre V."/>
            <person name="Horwitz B."/>
            <person name="Torres-Martinez S."/>
            <person name="Idnurm A."/>
            <person name="Herrera-Estrella A."/>
            <person name="Gabaldon T."/>
            <person name="Grigoriev I.V."/>
        </authorList>
    </citation>
    <scope>NUCLEOTIDE SEQUENCE [LARGE SCALE GENOMIC DNA]</scope>
    <source>
        <strain evidence="9">NRRL 1555(-)</strain>
    </source>
</reference>
<feature type="domain" description="Major facilitator superfamily (MFS) profile" evidence="7">
    <location>
        <begin position="52"/>
        <end position="494"/>
    </location>
</feature>
<dbReference type="InterPro" id="IPR036259">
    <property type="entry name" value="MFS_trans_sf"/>
</dbReference>
<feature type="transmembrane region" description="Helical" evidence="6">
    <location>
        <begin position="403"/>
        <end position="430"/>
    </location>
</feature>
<feature type="transmembrane region" description="Helical" evidence="6">
    <location>
        <begin position="333"/>
        <end position="354"/>
    </location>
</feature>
<sequence length="502" mass="54740">MSRRNSNTTVDNNVSTKVASSGLKAFILSRILFAPPVENDPRLLRARKKSTILLCLAILVSTGGLSSTIYFPALPQIETDFNSTPILATLTAAMFILFMGIAPIFWAAFSDHYKIRRLPNMLSMVVFTFSSLGAVFVTNIGGLIALRCIQSIGSSCVQAVGAGVIADIYPLEQRGAAFGKFFLALFIGPLLGPILGGFLVMSDASWKATFWFTFAYGIAIIIFCFIFLDETYRDNAKFDLQLPMQNTRESDTLSTTGTVLSESPSPKSAEVLENVPVKPKRINPIAPLFLLRHPFIFMPSFCGAVAFGGMFAVETMIPIVYTENYGFPAWKTGLSYLGAGVGNVLGTVMSSYISDRAVLRAREKRGGREVVEDRLTPNLWIAGFLFMPLGLLLFGWMAERNMSVWACIIGFGCQSFGMNQIMSATAAYIVDALPGQGASASAAANMMRMVMACILTIIVSPMMDSIGTGWTTVFLAGLSWFSMIILVIVVIYGERLRKWSGF</sequence>
<gene>
    <name evidence="8" type="ORF">PHYBLDRAFT_148715</name>
</gene>
<keyword evidence="4 6" id="KW-1133">Transmembrane helix</keyword>
<dbReference type="GO" id="GO:0005886">
    <property type="term" value="C:plasma membrane"/>
    <property type="evidence" value="ECO:0007669"/>
    <property type="project" value="TreeGrafter"/>
</dbReference>
<dbReference type="PANTHER" id="PTHR23502:SF132">
    <property type="entry name" value="POLYAMINE TRANSPORTER 2-RELATED"/>
    <property type="match status" value="1"/>
</dbReference>
<feature type="transmembrane region" description="Helical" evidence="6">
    <location>
        <begin position="52"/>
        <end position="74"/>
    </location>
</feature>
<dbReference type="PANTHER" id="PTHR23502">
    <property type="entry name" value="MAJOR FACILITATOR SUPERFAMILY"/>
    <property type="match status" value="1"/>
</dbReference>
<keyword evidence="9" id="KW-1185">Reference proteome</keyword>
<feature type="transmembrane region" description="Helical" evidence="6">
    <location>
        <begin position="208"/>
        <end position="228"/>
    </location>
</feature>
<feature type="transmembrane region" description="Helical" evidence="6">
    <location>
        <begin position="181"/>
        <end position="202"/>
    </location>
</feature>
<evidence type="ECO:0000256" key="1">
    <source>
        <dbReference type="ARBA" id="ARBA00004141"/>
    </source>
</evidence>
<dbReference type="GeneID" id="28993045"/>
<dbReference type="GO" id="GO:0022857">
    <property type="term" value="F:transmembrane transporter activity"/>
    <property type="evidence" value="ECO:0007669"/>
    <property type="project" value="InterPro"/>
</dbReference>
<dbReference type="SUPFAM" id="SSF103473">
    <property type="entry name" value="MFS general substrate transporter"/>
    <property type="match status" value="1"/>
</dbReference>
<feature type="transmembrane region" description="Helical" evidence="6">
    <location>
        <begin position="442"/>
        <end position="463"/>
    </location>
</feature>
<comment type="subcellular location">
    <subcellularLocation>
        <location evidence="1">Membrane</location>
        <topology evidence="1">Multi-pass membrane protein</topology>
    </subcellularLocation>
</comment>
<accession>A0A167LCQ4</accession>
<dbReference type="PRINTS" id="PR01036">
    <property type="entry name" value="TCRTETB"/>
</dbReference>
<dbReference type="InParanoid" id="A0A167LCQ4"/>
<evidence type="ECO:0000313" key="8">
    <source>
        <dbReference type="EMBL" id="OAD70158.1"/>
    </source>
</evidence>
<dbReference type="Gene3D" id="1.20.1720.10">
    <property type="entry name" value="Multidrug resistance protein D"/>
    <property type="match status" value="1"/>
</dbReference>
<dbReference type="RefSeq" id="XP_018288198.1">
    <property type="nucleotide sequence ID" value="XM_018432139.1"/>
</dbReference>
<feature type="transmembrane region" description="Helical" evidence="6">
    <location>
        <begin position="295"/>
        <end position="321"/>
    </location>
</feature>
<evidence type="ECO:0000256" key="6">
    <source>
        <dbReference type="SAM" id="Phobius"/>
    </source>
</evidence>
<dbReference type="OrthoDB" id="3936150at2759"/>
<evidence type="ECO:0000256" key="3">
    <source>
        <dbReference type="ARBA" id="ARBA00022692"/>
    </source>
</evidence>
<feature type="transmembrane region" description="Helical" evidence="6">
    <location>
        <begin position="152"/>
        <end position="169"/>
    </location>
</feature>
<dbReference type="EMBL" id="KV440989">
    <property type="protein sequence ID" value="OAD70158.1"/>
    <property type="molecule type" value="Genomic_DNA"/>
</dbReference>
<dbReference type="PROSITE" id="PS50850">
    <property type="entry name" value="MFS"/>
    <property type="match status" value="1"/>
</dbReference>
<evidence type="ECO:0000256" key="2">
    <source>
        <dbReference type="ARBA" id="ARBA00022448"/>
    </source>
</evidence>
<evidence type="ECO:0000259" key="7">
    <source>
        <dbReference type="PROSITE" id="PS50850"/>
    </source>
</evidence>
<feature type="transmembrane region" description="Helical" evidence="6">
    <location>
        <begin position="375"/>
        <end position="397"/>
    </location>
</feature>
<protein>
    <recommendedName>
        <fullName evidence="7">Major facilitator superfamily (MFS) profile domain-containing protein</fullName>
    </recommendedName>
</protein>
<keyword evidence="2" id="KW-0813">Transport</keyword>
<feature type="transmembrane region" description="Helical" evidence="6">
    <location>
        <begin position="86"/>
        <end position="109"/>
    </location>
</feature>
<dbReference type="Gene3D" id="1.20.1250.20">
    <property type="entry name" value="MFS general substrate transporter like domains"/>
    <property type="match status" value="1"/>
</dbReference>
<keyword evidence="5 6" id="KW-0472">Membrane</keyword>
<organism evidence="8 9">
    <name type="scientific">Phycomyces blakesleeanus (strain ATCC 8743b / DSM 1359 / FGSC 10004 / NBRC 33097 / NRRL 1555)</name>
    <dbReference type="NCBI Taxonomy" id="763407"/>
    <lineage>
        <taxon>Eukaryota</taxon>
        <taxon>Fungi</taxon>
        <taxon>Fungi incertae sedis</taxon>
        <taxon>Mucoromycota</taxon>
        <taxon>Mucoromycotina</taxon>
        <taxon>Mucoromycetes</taxon>
        <taxon>Mucorales</taxon>
        <taxon>Phycomycetaceae</taxon>
        <taxon>Phycomyces</taxon>
    </lineage>
</organism>
<name>A0A167LCQ4_PHYB8</name>
<evidence type="ECO:0000313" key="9">
    <source>
        <dbReference type="Proteomes" id="UP000077315"/>
    </source>
</evidence>
<dbReference type="Proteomes" id="UP000077315">
    <property type="component" value="Unassembled WGS sequence"/>
</dbReference>
<keyword evidence="3 6" id="KW-0812">Transmembrane</keyword>
<dbReference type="AlphaFoldDB" id="A0A167LCQ4"/>
<evidence type="ECO:0000256" key="5">
    <source>
        <dbReference type="ARBA" id="ARBA00023136"/>
    </source>
</evidence>
<proteinExistence type="predicted"/>
<feature type="transmembrane region" description="Helical" evidence="6">
    <location>
        <begin position="469"/>
        <end position="492"/>
    </location>
</feature>
<dbReference type="InterPro" id="IPR020846">
    <property type="entry name" value="MFS_dom"/>
</dbReference>
<evidence type="ECO:0000256" key="4">
    <source>
        <dbReference type="ARBA" id="ARBA00022989"/>
    </source>
</evidence>
<feature type="transmembrane region" description="Helical" evidence="6">
    <location>
        <begin position="121"/>
        <end position="146"/>
    </location>
</feature>